<keyword evidence="2" id="KW-0732">Signal</keyword>
<evidence type="ECO:0000259" key="3">
    <source>
        <dbReference type="Pfam" id="PF00144"/>
    </source>
</evidence>
<dbReference type="KEGG" id="agv:OJF2_72010"/>
<dbReference type="Gene3D" id="3.40.710.10">
    <property type="entry name" value="DD-peptidase/beta-lactamase superfamily"/>
    <property type="match status" value="1"/>
</dbReference>
<feature type="domain" description="Beta-lactamase-related" evidence="3">
    <location>
        <begin position="54"/>
        <end position="366"/>
    </location>
</feature>
<evidence type="ECO:0000256" key="2">
    <source>
        <dbReference type="SAM" id="SignalP"/>
    </source>
</evidence>
<feature type="region of interest" description="Disordered" evidence="1">
    <location>
        <begin position="26"/>
        <end position="46"/>
    </location>
</feature>
<dbReference type="RefSeq" id="WP_148598025.1">
    <property type="nucleotide sequence ID" value="NZ_CP042997.1"/>
</dbReference>
<keyword evidence="5" id="KW-1185">Reference proteome</keyword>
<dbReference type="Proteomes" id="UP000324233">
    <property type="component" value="Chromosome"/>
</dbReference>
<reference evidence="4 5" key="1">
    <citation type="submission" date="2019-08" db="EMBL/GenBank/DDBJ databases">
        <title>Deep-cultivation of Planctomycetes and their phenomic and genomic characterization uncovers novel biology.</title>
        <authorList>
            <person name="Wiegand S."/>
            <person name="Jogler M."/>
            <person name="Boedeker C."/>
            <person name="Pinto D."/>
            <person name="Vollmers J."/>
            <person name="Rivas-Marin E."/>
            <person name="Kohn T."/>
            <person name="Peeters S.H."/>
            <person name="Heuer A."/>
            <person name="Rast P."/>
            <person name="Oberbeckmann S."/>
            <person name="Bunk B."/>
            <person name="Jeske O."/>
            <person name="Meyerdierks A."/>
            <person name="Storesund J.E."/>
            <person name="Kallscheuer N."/>
            <person name="Luecker S."/>
            <person name="Lage O.M."/>
            <person name="Pohl T."/>
            <person name="Merkel B.J."/>
            <person name="Hornburger P."/>
            <person name="Mueller R.-W."/>
            <person name="Bruemmer F."/>
            <person name="Labrenz M."/>
            <person name="Spormann A.M."/>
            <person name="Op den Camp H."/>
            <person name="Overmann J."/>
            <person name="Amann R."/>
            <person name="Jetten M.S.M."/>
            <person name="Mascher T."/>
            <person name="Medema M.H."/>
            <person name="Devos D.P."/>
            <person name="Kaster A.-K."/>
            <person name="Ovreas L."/>
            <person name="Rohde M."/>
            <person name="Galperin M.Y."/>
            <person name="Jogler C."/>
        </authorList>
    </citation>
    <scope>NUCLEOTIDE SEQUENCE [LARGE SCALE GENOMIC DNA]</scope>
    <source>
        <strain evidence="4 5">OJF2</strain>
    </source>
</reference>
<sequence length="492" mass="53108" precursor="true">MTRLSRAAFAACLAASALSATASPRSSHALAGEARPRPGDSSSPASPAFNPAVIDAFVKEAMAKRHVPGASVAVVRDGKILLARGYGLANLELGVPAAADTVYQLASVTKTFTATAVMMLVKDGKVGLDDRIVDRLPGLPAAWKDVTVRHLLTHTSGIKSYTSTKDFEKQMRRDFTRREILDLVAKEPLEFAPGEKWDYCNTGYFLLGMLIEKAASKPYAEFMAERVFGPLGMSRTRTNDLRAVIPGRAQGYEWDGKAFRNGEYVSPTQPFAAGMLVSTVDDLVKWDAALRDHTLLDAATLEAMWQPAPLPKGGKAQYGFGWGVSRVNGHRRISHGGGISGFSTELMRFPDDGLTVIVLTNAEGGAAGPIAAGIAGRVLPALAEKPAEPIVDNDAPTTGRLRKLFEGALKGELDPEPFTEQARELLVPRIREDKDRLASMGAVKSFRLVERTEKDGALLLRYRVDLENAKVRLLFALDKAGKIQGIGLQPED</sequence>
<dbReference type="InterPro" id="IPR001466">
    <property type="entry name" value="Beta-lactam-related"/>
</dbReference>
<dbReference type="InterPro" id="IPR012338">
    <property type="entry name" value="Beta-lactam/transpept-like"/>
</dbReference>
<evidence type="ECO:0000256" key="1">
    <source>
        <dbReference type="SAM" id="MobiDB-lite"/>
    </source>
</evidence>
<evidence type="ECO:0000313" key="5">
    <source>
        <dbReference type="Proteomes" id="UP000324233"/>
    </source>
</evidence>
<dbReference type="PANTHER" id="PTHR46825:SF9">
    <property type="entry name" value="BETA-LACTAMASE-RELATED DOMAIN-CONTAINING PROTEIN"/>
    <property type="match status" value="1"/>
</dbReference>
<protein>
    <submittedName>
        <fullName evidence="4">Penicillin-binding protein 4</fullName>
    </submittedName>
</protein>
<dbReference type="OrthoDB" id="284523at2"/>
<feature type="chain" id="PRO_5023132174" evidence="2">
    <location>
        <begin position="23"/>
        <end position="492"/>
    </location>
</feature>
<dbReference type="InterPro" id="IPR050491">
    <property type="entry name" value="AmpC-like"/>
</dbReference>
<organism evidence="4 5">
    <name type="scientific">Aquisphaera giovannonii</name>
    <dbReference type="NCBI Taxonomy" id="406548"/>
    <lineage>
        <taxon>Bacteria</taxon>
        <taxon>Pseudomonadati</taxon>
        <taxon>Planctomycetota</taxon>
        <taxon>Planctomycetia</taxon>
        <taxon>Isosphaerales</taxon>
        <taxon>Isosphaeraceae</taxon>
        <taxon>Aquisphaera</taxon>
    </lineage>
</organism>
<dbReference type="PANTHER" id="PTHR46825">
    <property type="entry name" value="D-ALANYL-D-ALANINE-CARBOXYPEPTIDASE/ENDOPEPTIDASE AMPH"/>
    <property type="match status" value="1"/>
</dbReference>
<evidence type="ECO:0000313" key="4">
    <source>
        <dbReference type="EMBL" id="QEH38597.1"/>
    </source>
</evidence>
<accession>A0A5B9WDL0</accession>
<dbReference type="SUPFAM" id="SSF56601">
    <property type="entry name" value="beta-lactamase/transpeptidase-like"/>
    <property type="match status" value="1"/>
</dbReference>
<proteinExistence type="predicted"/>
<feature type="signal peptide" evidence="2">
    <location>
        <begin position="1"/>
        <end position="22"/>
    </location>
</feature>
<gene>
    <name evidence="4" type="primary">pbpE_3</name>
    <name evidence="4" type="ORF">OJF2_72010</name>
</gene>
<name>A0A5B9WDL0_9BACT</name>
<dbReference type="AlphaFoldDB" id="A0A5B9WDL0"/>
<dbReference type="Pfam" id="PF00144">
    <property type="entry name" value="Beta-lactamase"/>
    <property type="match status" value="1"/>
</dbReference>
<dbReference type="EMBL" id="CP042997">
    <property type="protein sequence ID" value="QEH38597.1"/>
    <property type="molecule type" value="Genomic_DNA"/>
</dbReference>